<feature type="non-terminal residue" evidence="1">
    <location>
        <position position="58"/>
    </location>
</feature>
<keyword evidence="2" id="KW-1185">Reference proteome</keyword>
<organism evidence="1 2">
    <name type="scientific">Choiromyces venosus 120613-1</name>
    <dbReference type="NCBI Taxonomy" id="1336337"/>
    <lineage>
        <taxon>Eukaryota</taxon>
        <taxon>Fungi</taxon>
        <taxon>Dikarya</taxon>
        <taxon>Ascomycota</taxon>
        <taxon>Pezizomycotina</taxon>
        <taxon>Pezizomycetes</taxon>
        <taxon>Pezizales</taxon>
        <taxon>Tuberaceae</taxon>
        <taxon>Choiromyces</taxon>
    </lineage>
</organism>
<proteinExistence type="predicted"/>
<protein>
    <submittedName>
        <fullName evidence="1">Uncharacterized protein</fullName>
    </submittedName>
</protein>
<evidence type="ECO:0000313" key="2">
    <source>
        <dbReference type="Proteomes" id="UP000276215"/>
    </source>
</evidence>
<sequence length="58" mass="6648">MCPLNRSIQGSVPEFEDVKFYWEDVVCLSSVEPAVFLSLPYSFPSFFFIFNSPPHADI</sequence>
<dbReference type="AlphaFoldDB" id="A0A3N4J051"/>
<reference evidence="1 2" key="1">
    <citation type="journal article" date="2018" name="Nat. Ecol. Evol.">
        <title>Pezizomycetes genomes reveal the molecular basis of ectomycorrhizal truffle lifestyle.</title>
        <authorList>
            <person name="Murat C."/>
            <person name="Payen T."/>
            <person name="Noel B."/>
            <person name="Kuo A."/>
            <person name="Morin E."/>
            <person name="Chen J."/>
            <person name="Kohler A."/>
            <person name="Krizsan K."/>
            <person name="Balestrini R."/>
            <person name="Da Silva C."/>
            <person name="Montanini B."/>
            <person name="Hainaut M."/>
            <person name="Levati E."/>
            <person name="Barry K.W."/>
            <person name="Belfiori B."/>
            <person name="Cichocki N."/>
            <person name="Clum A."/>
            <person name="Dockter R.B."/>
            <person name="Fauchery L."/>
            <person name="Guy J."/>
            <person name="Iotti M."/>
            <person name="Le Tacon F."/>
            <person name="Lindquist E.A."/>
            <person name="Lipzen A."/>
            <person name="Malagnac F."/>
            <person name="Mello A."/>
            <person name="Molinier V."/>
            <person name="Miyauchi S."/>
            <person name="Poulain J."/>
            <person name="Riccioni C."/>
            <person name="Rubini A."/>
            <person name="Sitrit Y."/>
            <person name="Splivallo R."/>
            <person name="Traeger S."/>
            <person name="Wang M."/>
            <person name="Zifcakova L."/>
            <person name="Wipf D."/>
            <person name="Zambonelli A."/>
            <person name="Paolocci F."/>
            <person name="Nowrousian M."/>
            <person name="Ottonello S."/>
            <person name="Baldrian P."/>
            <person name="Spatafora J.W."/>
            <person name="Henrissat B."/>
            <person name="Nagy L.G."/>
            <person name="Aury J.M."/>
            <person name="Wincker P."/>
            <person name="Grigoriev I.V."/>
            <person name="Bonfante P."/>
            <person name="Martin F.M."/>
        </authorList>
    </citation>
    <scope>NUCLEOTIDE SEQUENCE [LARGE SCALE GENOMIC DNA]</scope>
    <source>
        <strain evidence="1 2">120613-1</strain>
    </source>
</reference>
<dbReference type="EMBL" id="ML120550">
    <property type="protein sequence ID" value="RPA89921.1"/>
    <property type="molecule type" value="Genomic_DNA"/>
</dbReference>
<dbReference type="Proteomes" id="UP000276215">
    <property type="component" value="Unassembled WGS sequence"/>
</dbReference>
<gene>
    <name evidence="1" type="ORF">L873DRAFT_1822025</name>
</gene>
<evidence type="ECO:0000313" key="1">
    <source>
        <dbReference type="EMBL" id="RPA89921.1"/>
    </source>
</evidence>
<name>A0A3N4J051_9PEZI</name>
<accession>A0A3N4J051</accession>